<name>A0ABZ0UVK9_9RICK</name>
<evidence type="ECO:0000313" key="2">
    <source>
        <dbReference type="Proteomes" id="UP001326613"/>
    </source>
</evidence>
<accession>A0ABZ0UVK9</accession>
<gene>
    <name evidence="1" type="ORF">Trichorick_01454</name>
</gene>
<keyword evidence="1" id="KW-0614">Plasmid</keyword>
<protein>
    <submittedName>
        <fullName evidence="1">Uncharacterized protein</fullName>
    </submittedName>
</protein>
<keyword evidence="2" id="KW-1185">Reference proteome</keyword>
<proteinExistence type="predicted"/>
<evidence type="ECO:0000313" key="1">
    <source>
        <dbReference type="EMBL" id="WPY01541.1"/>
    </source>
</evidence>
<dbReference type="Proteomes" id="UP001326613">
    <property type="component" value="Plasmid unnamed1"/>
</dbReference>
<dbReference type="EMBL" id="CP112933">
    <property type="protein sequence ID" value="WPY01541.1"/>
    <property type="molecule type" value="Genomic_DNA"/>
</dbReference>
<organism evidence="1 2">
    <name type="scientific">Candidatus Trichorickettsia mobilis</name>
    <dbReference type="NCBI Taxonomy" id="1346319"/>
    <lineage>
        <taxon>Bacteria</taxon>
        <taxon>Pseudomonadati</taxon>
        <taxon>Pseudomonadota</taxon>
        <taxon>Alphaproteobacteria</taxon>
        <taxon>Rickettsiales</taxon>
        <taxon>Rickettsiaceae</taxon>
        <taxon>Rickettsieae</taxon>
        <taxon>Candidatus Trichorickettsia</taxon>
    </lineage>
</organism>
<geneLocation type="plasmid" evidence="1 2">
    <name>unnamed1</name>
</geneLocation>
<reference evidence="1 2" key="1">
    <citation type="submission" date="2022-10" db="EMBL/GenBank/DDBJ databases">
        <title>Host association and intracellularity evolved multiple times independently in the Rickettsiales.</title>
        <authorList>
            <person name="Castelli M."/>
            <person name="Nardi T."/>
            <person name="Gammuto L."/>
            <person name="Bellinzona G."/>
            <person name="Sabaneyeva E."/>
            <person name="Potekhin A."/>
            <person name="Serra V."/>
            <person name="Petroni G."/>
            <person name="Sassera D."/>
        </authorList>
    </citation>
    <scope>NUCLEOTIDE SEQUENCE [LARGE SCALE GENOMIC DNA]</scope>
    <source>
        <strain evidence="1 2">Kr 154-4</strain>
        <plasmid evidence="1 2">unnamed1</plasmid>
    </source>
</reference>
<sequence length="42" mass="4812">MYIIILLIALALIKLATEVQFSSLVTNGKWIKNFKNLIKAMF</sequence>